<organism evidence="2 3">
    <name type="scientific">Cognatiluteimonas weifangensis</name>
    <dbReference type="NCBI Taxonomy" id="2303539"/>
    <lineage>
        <taxon>Bacteria</taxon>
        <taxon>Pseudomonadati</taxon>
        <taxon>Pseudomonadota</taxon>
        <taxon>Gammaproteobacteria</taxon>
        <taxon>Lysobacterales</taxon>
        <taxon>Lysobacteraceae</taxon>
        <taxon>Cognatiluteimonas</taxon>
    </lineage>
</organism>
<dbReference type="EMBL" id="QVPD01000004">
    <property type="protein sequence ID" value="RFP61266.1"/>
    <property type="molecule type" value="Genomic_DNA"/>
</dbReference>
<accession>A0A372DNZ5</accession>
<feature type="region of interest" description="Disordered" evidence="1">
    <location>
        <begin position="1"/>
        <end position="71"/>
    </location>
</feature>
<sequence length="122" mass="12938">MEAGGPACAGPSAAWMPPRSLQGRIHGVSRTGRAAGFPSQKLPRLKGGFTTHPVEAGPPASPQRFPHKKSVEMHACDTRAGERPGQGRSAGDMDVAARPTWMCLWRVLPWPGFLRAGSAGTR</sequence>
<evidence type="ECO:0000313" key="2">
    <source>
        <dbReference type="EMBL" id="RFP61266.1"/>
    </source>
</evidence>
<gene>
    <name evidence="2" type="ORF">D0Y53_05995</name>
</gene>
<name>A0A372DNZ5_9GAMM</name>
<comment type="caution">
    <text evidence="2">The sequence shown here is derived from an EMBL/GenBank/DDBJ whole genome shotgun (WGS) entry which is preliminary data.</text>
</comment>
<dbReference type="Proteomes" id="UP000262917">
    <property type="component" value="Unassembled WGS sequence"/>
</dbReference>
<evidence type="ECO:0000256" key="1">
    <source>
        <dbReference type="SAM" id="MobiDB-lite"/>
    </source>
</evidence>
<evidence type="ECO:0000313" key="3">
    <source>
        <dbReference type="Proteomes" id="UP000262917"/>
    </source>
</evidence>
<feature type="compositionally biased region" description="Low complexity" evidence="1">
    <location>
        <begin position="1"/>
        <end position="14"/>
    </location>
</feature>
<keyword evidence="3" id="KW-1185">Reference proteome</keyword>
<protein>
    <submittedName>
        <fullName evidence="2">Uncharacterized protein</fullName>
    </submittedName>
</protein>
<dbReference type="AlphaFoldDB" id="A0A372DNZ5"/>
<reference evidence="2 3" key="1">
    <citation type="submission" date="2018-08" db="EMBL/GenBank/DDBJ databases">
        <title>Lysobacter weifangensis sp. nov., a new member of the family 'Xanthomonadaceae', isolated from soil in a farmland.</title>
        <authorList>
            <person name="Zhao H."/>
        </authorList>
    </citation>
    <scope>NUCLEOTIDE SEQUENCE [LARGE SCALE GENOMIC DNA]</scope>
    <source>
        <strain evidence="2 3">WF-2</strain>
    </source>
</reference>
<proteinExistence type="predicted"/>